<proteinExistence type="predicted"/>
<evidence type="ECO:0000313" key="2">
    <source>
        <dbReference type="Proteomes" id="UP000233551"/>
    </source>
</evidence>
<organism evidence="1 2">
    <name type="scientific">Punica granatum</name>
    <name type="common">Pomegranate</name>
    <dbReference type="NCBI Taxonomy" id="22663"/>
    <lineage>
        <taxon>Eukaryota</taxon>
        <taxon>Viridiplantae</taxon>
        <taxon>Streptophyta</taxon>
        <taxon>Embryophyta</taxon>
        <taxon>Tracheophyta</taxon>
        <taxon>Spermatophyta</taxon>
        <taxon>Magnoliopsida</taxon>
        <taxon>eudicotyledons</taxon>
        <taxon>Gunneridae</taxon>
        <taxon>Pentapetalae</taxon>
        <taxon>rosids</taxon>
        <taxon>malvids</taxon>
        <taxon>Myrtales</taxon>
        <taxon>Lythraceae</taxon>
        <taxon>Punica</taxon>
    </lineage>
</organism>
<name>A0A2I0HSH4_PUNGR</name>
<dbReference type="AlphaFoldDB" id="A0A2I0HSH4"/>
<dbReference type="EMBL" id="PGOL01005766">
    <property type="protein sequence ID" value="PKI34679.1"/>
    <property type="molecule type" value="Genomic_DNA"/>
</dbReference>
<sequence length="148" mass="16102">MLLSPSIGNELLQGRNKLVREGGGKRELTTSPTTAILTEEGDAMGARAALILEAEEGEDPQAIDSLLRREKVCRESKEGKIEIYGCRAPSNPQGHWQSPPILPLLALFVLDMGPDGWGHKQPRPQAEPNSLTNQALVWVCSARAAREP</sequence>
<protein>
    <submittedName>
        <fullName evidence="1">Uncharacterized protein</fullName>
    </submittedName>
</protein>
<reference evidence="1 2" key="1">
    <citation type="submission" date="2017-11" db="EMBL/GenBank/DDBJ databases">
        <title>De-novo sequencing of pomegranate (Punica granatum L.) genome.</title>
        <authorList>
            <person name="Akparov Z."/>
            <person name="Amiraslanov A."/>
            <person name="Hajiyeva S."/>
            <person name="Abbasov M."/>
            <person name="Kaur K."/>
            <person name="Hamwieh A."/>
            <person name="Solovyev V."/>
            <person name="Salamov A."/>
            <person name="Braich B."/>
            <person name="Kosarev P."/>
            <person name="Mahmoud A."/>
            <person name="Hajiyev E."/>
            <person name="Babayeva S."/>
            <person name="Izzatullayeva V."/>
            <person name="Mammadov A."/>
            <person name="Mammadov A."/>
            <person name="Sharifova S."/>
            <person name="Ojaghi J."/>
            <person name="Eynullazada K."/>
            <person name="Bayramov B."/>
            <person name="Abdulazimova A."/>
            <person name="Shahmuradov I."/>
        </authorList>
    </citation>
    <scope>NUCLEOTIDE SEQUENCE [LARGE SCALE GENOMIC DNA]</scope>
    <source>
        <strain evidence="2">cv. AG2017</strain>
        <tissue evidence="1">Leaf</tissue>
    </source>
</reference>
<dbReference type="Proteomes" id="UP000233551">
    <property type="component" value="Unassembled WGS sequence"/>
</dbReference>
<evidence type="ECO:0000313" key="1">
    <source>
        <dbReference type="EMBL" id="PKI34679.1"/>
    </source>
</evidence>
<comment type="caution">
    <text evidence="1">The sequence shown here is derived from an EMBL/GenBank/DDBJ whole genome shotgun (WGS) entry which is preliminary data.</text>
</comment>
<accession>A0A2I0HSH4</accession>
<keyword evidence="2" id="KW-1185">Reference proteome</keyword>
<gene>
    <name evidence="1" type="ORF">CRG98_044939</name>
</gene>